<dbReference type="Gene3D" id="3.30.390.30">
    <property type="match status" value="1"/>
</dbReference>
<dbReference type="Pfam" id="PF07992">
    <property type="entry name" value="Pyr_redox_2"/>
    <property type="match status" value="1"/>
</dbReference>
<evidence type="ECO:0000313" key="9">
    <source>
        <dbReference type="Proteomes" id="UP000070188"/>
    </source>
</evidence>
<gene>
    <name evidence="6" type="ORF">LI90_695</name>
    <name evidence="7" type="ORF">TH66_05180</name>
    <name evidence="8" type="ORF">TR74_23520</name>
</gene>
<accession>A0A132MMP6</accession>
<reference evidence="6" key="4">
    <citation type="submission" date="2015-04" db="EMBL/GenBank/DDBJ databases">
        <title>Physiological reanalysis, assessment of diazotrophy, and genome sequences of multiple isolates of Streptomyces thermoautotrophicus.</title>
        <authorList>
            <person name="MacKellar D.C."/>
            <person name="Lieber L."/>
            <person name="Norman J."/>
            <person name="Bolger A."/>
            <person name="Tobin C."/>
            <person name="Murray J.W."/>
            <person name="Woodward J."/>
            <person name="Friesen M."/>
            <person name="Prell J."/>
        </authorList>
    </citation>
    <scope>NUCLEOTIDE SEQUENCE [LARGE SCALE GENOMIC DNA]</scope>
    <source>
        <strain evidence="6">H1</strain>
    </source>
</reference>
<evidence type="ECO:0000256" key="2">
    <source>
        <dbReference type="ARBA" id="ARBA00022630"/>
    </source>
</evidence>
<keyword evidence="6" id="KW-0560">Oxidoreductase</keyword>
<keyword evidence="9" id="KW-1185">Reference proteome</keyword>
<dbReference type="EMBL" id="JYIJ01000013">
    <property type="protein sequence ID" value="KWX05116.1"/>
    <property type="molecule type" value="Genomic_DNA"/>
</dbReference>
<dbReference type="PATRIC" id="fig|1469144.10.peg.799"/>
<dbReference type="Proteomes" id="UP000070188">
    <property type="component" value="Unassembled WGS sequence"/>
</dbReference>
<dbReference type="EMBL" id="LAXD01000001">
    <property type="protein sequence ID" value="KWW99063.1"/>
    <property type="molecule type" value="Genomic_DNA"/>
</dbReference>
<evidence type="ECO:0000313" key="8">
    <source>
        <dbReference type="EMBL" id="KWX05826.1"/>
    </source>
</evidence>
<reference evidence="10" key="1">
    <citation type="submission" date="2015-02" db="EMBL/GenBank/DDBJ databases">
        <title>Physiological reanalysis, assessment of diazotrophy, and genome sequences of multiple isolates of Streptomyces thermoautotrophicus.</title>
        <authorList>
            <person name="MacKellar D.C."/>
            <person name="Lieber L."/>
            <person name="Norman J."/>
            <person name="Bolger A."/>
            <person name="Tobin C."/>
            <person name="Murray J.W."/>
            <person name="Friesen M."/>
            <person name="Prell J."/>
        </authorList>
    </citation>
    <scope>NUCLEOTIDE SEQUENCE [LARGE SCALE GENOMIC DNA]</scope>
    <source>
        <strain evidence="10">UBT1</strain>
    </source>
</reference>
<evidence type="ECO:0000256" key="3">
    <source>
        <dbReference type="ARBA" id="ARBA00022827"/>
    </source>
</evidence>
<dbReference type="OrthoDB" id="9786503at2"/>
<keyword evidence="2" id="KW-0285">Flavoprotein</keyword>
<evidence type="ECO:0000313" key="11">
    <source>
        <dbReference type="Proteomes" id="UP000070659"/>
    </source>
</evidence>
<comment type="cofactor">
    <cofactor evidence="1">
        <name>FAD</name>
        <dbReference type="ChEBI" id="CHEBI:57692"/>
    </cofactor>
</comment>
<reference evidence="7 11" key="2">
    <citation type="submission" date="2015-02" db="EMBL/GenBank/DDBJ databases">
        <title>Physiological reanalysis, assessment of diazotrophy, and genome sequences of multiple isolates of Streptomyces thermoautotrophicus.</title>
        <authorList>
            <person name="MacKellar D.C."/>
            <person name="Lieber L."/>
            <person name="Norman J."/>
            <person name="Bolger A."/>
            <person name="Tobin C."/>
            <person name="Murray J.W."/>
            <person name="Prell J."/>
        </authorList>
    </citation>
    <scope>NUCLEOTIDE SEQUENCE [LARGE SCALE GENOMIC DNA]</scope>
    <source>
        <strain evidence="7 11">UBT1</strain>
    </source>
</reference>
<evidence type="ECO:0000313" key="6">
    <source>
        <dbReference type="EMBL" id="KWW99063.1"/>
    </source>
</evidence>
<comment type="caution">
    <text evidence="6">The sequence shown here is derived from an EMBL/GenBank/DDBJ whole genome shotgun (WGS) entry which is preliminary data.</text>
</comment>
<dbReference type="EMBL" id="JYIK01001117">
    <property type="protein sequence ID" value="KWX05826.1"/>
    <property type="molecule type" value="Genomic_DNA"/>
</dbReference>
<evidence type="ECO:0000256" key="1">
    <source>
        <dbReference type="ARBA" id="ARBA00001974"/>
    </source>
</evidence>
<dbReference type="AlphaFoldDB" id="A0A132MMP6"/>
<evidence type="ECO:0000259" key="5">
    <source>
        <dbReference type="Pfam" id="PF07992"/>
    </source>
</evidence>
<proteinExistence type="predicted"/>
<organism evidence="6 9">
    <name type="scientific">Carbonactinospora thermoautotrophica</name>
    <dbReference type="NCBI Taxonomy" id="1469144"/>
    <lineage>
        <taxon>Bacteria</taxon>
        <taxon>Bacillati</taxon>
        <taxon>Actinomycetota</taxon>
        <taxon>Actinomycetes</taxon>
        <taxon>Kitasatosporales</taxon>
        <taxon>Carbonactinosporaceae</taxon>
        <taxon>Carbonactinospora</taxon>
    </lineage>
</organism>
<dbReference type="Proteomes" id="UP000070598">
    <property type="component" value="Unassembled WGS sequence"/>
</dbReference>
<dbReference type="PRINTS" id="PR00368">
    <property type="entry name" value="FADPNR"/>
</dbReference>
<dbReference type="InterPro" id="IPR036188">
    <property type="entry name" value="FAD/NAD-bd_sf"/>
</dbReference>
<dbReference type="InterPro" id="IPR023753">
    <property type="entry name" value="FAD/NAD-binding_dom"/>
</dbReference>
<dbReference type="STRING" id="1469144.LI90_695"/>
<dbReference type="Pfam" id="PF02852">
    <property type="entry name" value="Pyr_redox_dim"/>
    <property type="match status" value="1"/>
</dbReference>
<dbReference type="InterPro" id="IPR004099">
    <property type="entry name" value="Pyr_nucl-diS_OxRdtase_dimer"/>
</dbReference>
<evidence type="ECO:0000313" key="10">
    <source>
        <dbReference type="Proteomes" id="UP000070598"/>
    </source>
</evidence>
<keyword evidence="3" id="KW-0274">FAD</keyword>
<dbReference type="PRINTS" id="PR00411">
    <property type="entry name" value="PNDRDTASEI"/>
</dbReference>
<sequence length="519" mass="57737">MDVWGRPLRAAEWQEVILRAEAGEFDEPIWNVDRGDSREFDAIFVGGGAGGRFGSAYLRARGGRQLTIDRWPFLGGSCPHQACVPHHLFSEAARELDLARWLSGRLWFGEFEDKRASILELVELFRSGRNSAHSFMNWQSKEQLGMEYILNASATVLDEHTVEVAGERFHARNLVLATGARTEYPDIPGIDLPGVYDFASLVEELDYEPSRCVIIGGSKVAIEYGSFFQATGCPTTIVSRSPLMRTKSLHHVDEDLRQFVVDGMRKRGMTILEGAHPVEIVGNGRATGVVVRLADGTVETLPADFVFIGTGERANSAPFVEALGVEVDERGFIVVNSRMQTSVPGVYAIGDLIGAPMEMFKARKCGMTAARNIMGEPYEFDFSEYPDFLHSTYEVTWVGLSEAEARERYQNVVVIQMPPPGVDPGEIPLPCAEGSMLYAFTHPELTGFQKCVIDADSRRIVGVHHVGYGAKDAFQYLDYLIRRGLTIDDMAEMNELFLNPEHFIQLCRLRAGQTQLTNL</sequence>
<dbReference type="EC" id="1.8.1.4" evidence="6"/>
<dbReference type="RefSeq" id="WP_066884106.1">
    <property type="nucleotide sequence ID" value="NZ_JYIJ01000013.1"/>
</dbReference>
<feature type="domain" description="FAD/NAD(P)-binding" evidence="5">
    <location>
        <begin position="41"/>
        <end position="364"/>
    </location>
</feature>
<dbReference type="Gene3D" id="3.50.50.60">
    <property type="entry name" value="FAD/NAD(P)-binding domain"/>
    <property type="match status" value="2"/>
</dbReference>
<protein>
    <submittedName>
        <fullName evidence="6">Dihydrolipoamide dehydrogenase</fullName>
        <ecNumber evidence="6">1.8.1.4</ecNumber>
    </submittedName>
</protein>
<feature type="domain" description="Pyridine nucleotide-disulphide oxidoreductase dimerisation" evidence="4">
    <location>
        <begin position="386"/>
        <end position="492"/>
    </location>
</feature>
<dbReference type="GO" id="GO:0004148">
    <property type="term" value="F:dihydrolipoyl dehydrogenase (NADH) activity"/>
    <property type="evidence" value="ECO:0007669"/>
    <property type="project" value="UniProtKB-EC"/>
</dbReference>
<dbReference type="InterPro" id="IPR016156">
    <property type="entry name" value="FAD/NAD-linked_Rdtase_dimer_sf"/>
</dbReference>
<dbReference type="PANTHER" id="PTHR43014:SF5">
    <property type="entry name" value="GLUTATHIONE REDUCTASE (NADPH)"/>
    <property type="match status" value="1"/>
</dbReference>
<dbReference type="SUPFAM" id="SSF55424">
    <property type="entry name" value="FAD/NAD-linked reductases, dimerisation (C-terminal) domain"/>
    <property type="match status" value="1"/>
</dbReference>
<dbReference type="SUPFAM" id="SSF51905">
    <property type="entry name" value="FAD/NAD(P)-binding domain"/>
    <property type="match status" value="1"/>
</dbReference>
<dbReference type="Proteomes" id="UP000070659">
    <property type="component" value="Unassembled WGS sequence"/>
</dbReference>
<reference evidence="9" key="3">
    <citation type="submission" date="2015-04" db="EMBL/GenBank/DDBJ databases">
        <title>Physiological reanalysis, assessment of diazotrophy, and genome sequences of multiple isolates of Streptomyces thermoautotrophicus.</title>
        <authorList>
            <person name="MacKellar D.C."/>
            <person name="Lieber L."/>
            <person name="Norman J."/>
            <person name="Bolger A."/>
            <person name="Tobin C."/>
            <person name="Murray J.W."/>
            <person name="Chang R."/>
            <person name="Ford T."/>
            <person name="Nguyen P.Q."/>
            <person name="Woodward J."/>
            <person name="Permingeat H."/>
            <person name="Joshi N.S."/>
            <person name="Silver P.A."/>
            <person name="Usadel B."/>
            <person name="Rutherford A.W."/>
            <person name="Friesen M."/>
            <person name="Prell J."/>
        </authorList>
    </citation>
    <scope>NUCLEOTIDE SEQUENCE [LARGE SCALE GENOMIC DNA]</scope>
    <source>
        <strain evidence="9">H1</strain>
    </source>
</reference>
<dbReference type="PANTHER" id="PTHR43014">
    <property type="entry name" value="MERCURIC REDUCTASE"/>
    <property type="match status" value="1"/>
</dbReference>
<evidence type="ECO:0000313" key="7">
    <source>
        <dbReference type="EMBL" id="KWX05116.1"/>
    </source>
</evidence>
<name>A0A132MMP6_9ACTN</name>
<evidence type="ECO:0000259" key="4">
    <source>
        <dbReference type="Pfam" id="PF02852"/>
    </source>
</evidence>